<evidence type="ECO:0000313" key="11">
    <source>
        <dbReference type="Proteomes" id="UP000239181"/>
    </source>
</evidence>
<evidence type="ECO:0000256" key="7">
    <source>
        <dbReference type="ARBA" id="ARBA00022989"/>
    </source>
</evidence>
<dbReference type="AlphaFoldDB" id="A0A2S9IEK5"/>
<comment type="caution">
    <text evidence="10">The sequence shown here is derived from an EMBL/GenBank/DDBJ whole genome shotgun (WGS) entry which is preliminary data.</text>
</comment>
<feature type="transmembrane region" description="Helical" evidence="9">
    <location>
        <begin position="280"/>
        <end position="298"/>
    </location>
</feature>
<organism evidence="10 11">
    <name type="scientific">Pantoea coffeiphila</name>
    <dbReference type="NCBI Taxonomy" id="1465635"/>
    <lineage>
        <taxon>Bacteria</taxon>
        <taxon>Pseudomonadati</taxon>
        <taxon>Pseudomonadota</taxon>
        <taxon>Gammaproteobacteria</taxon>
        <taxon>Enterobacterales</taxon>
        <taxon>Erwiniaceae</taxon>
        <taxon>Pantoea</taxon>
    </lineage>
</organism>
<dbReference type="CDD" id="cd06579">
    <property type="entry name" value="TM_PBP1_transp_AraH_like"/>
    <property type="match status" value="1"/>
</dbReference>
<comment type="subcellular location">
    <subcellularLocation>
        <location evidence="1">Cell inner membrane</location>
        <topology evidence="1">Multi-pass membrane protein</topology>
    </subcellularLocation>
</comment>
<keyword evidence="7 9" id="KW-1133">Transmembrane helix</keyword>
<gene>
    <name evidence="10" type="ORF">CQW29_05195</name>
</gene>
<evidence type="ECO:0000313" key="10">
    <source>
        <dbReference type="EMBL" id="PRD16217.1"/>
    </source>
</evidence>
<keyword evidence="4" id="KW-1003">Cell membrane</keyword>
<dbReference type="RefSeq" id="WP_105591659.1">
    <property type="nucleotide sequence ID" value="NZ_PDET01000003.1"/>
</dbReference>
<feature type="transmembrane region" description="Helical" evidence="9">
    <location>
        <begin position="26"/>
        <end position="49"/>
    </location>
</feature>
<evidence type="ECO:0000256" key="2">
    <source>
        <dbReference type="ARBA" id="ARBA00007942"/>
    </source>
</evidence>
<protein>
    <submittedName>
        <fullName evidence="10">ABC transporter permease</fullName>
    </submittedName>
</protein>
<dbReference type="EMBL" id="PDET01000003">
    <property type="protein sequence ID" value="PRD16217.1"/>
    <property type="molecule type" value="Genomic_DNA"/>
</dbReference>
<feature type="transmembrane region" description="Helical" evidence="9">
    <location>
        <begin position="61"/>
        <end position="86"/>
    </location>
</feature>
<name>A0A2S9IEK5_9GAMM</name>
<evidence type="ECO:0000256" key="8">
    <source>
        <dbReference type="ARBA" id="ARBA00023136"/>
    </source>
</evidence>
<dbReference type="GO" id="GO:0022857">
    <property type="term" value="F:transmembrane transporter activity"/>
    <property type="evidence" value="ECO:0007669"/>
    <property type="project" value="InterPro"/>
</dbReference>
<comment type="similarity">
    <text evidence="2">Belongs to the binding-protein-dependent transport system permease family. AraH/RbsC subfamily.</text>
</comment>
<dbReference type="PANTHER" id="PTHR32196:SF21">
    <property type="entry name" value="ABC TRANSPORTER PERMEASE PROTEIN YPHD-RELATED"/>
    <property type="match status" value="1"/>
</dbReference>
<evidence type="ECO:0000256" key="1">
    <source>
        <dbReference type="ARBA" id="ARBA00004429"/>
    </source>
</evidence>
<feature type="transmembrane region" description="Helical" evidence="9">
    <location>
        <begin position="106"/>
        <end position="127"/>
    </location>
</feature>
<evidence type="ECO:0000256" key="5">
    <source>
        <dbReference type="ARBA" id="ARBA00022519"/>
    </source>
</evidence>
<evidence type="ECO:0000256" key="4">
    <source>
        <dbReference type="ARBA" id="ARBA00022475"/>
    </source>
</evidence>
<dbReference type="GO" id="GO:0005886">
    <property type="term" value="C:plasma membrane"/>
    <property type="evidence" value="ECO:0007669"/>
    <property type="project" value="UniProtKB-SubCell"/>
</dbReference>
<dbReference type="Proteomes" id="UP000239181">
    <property type="component" value="Unassembled WGS sequence"/>
</dbReference>
<keyword evidence="3" id="KW-0813">Transport</keyword>
<reference evidence="10 11" key="1">
    <citation type="submission" date="2017-10" db="EMBL/GenBank/DDBJ databases">
        <title>Draft genome of two endophytic bacteria isolated from 'guarana' Paullinia cupana (Mart.) Ducke.</title>
        <authorList>
            <person name="Siqueira K.A."/>
            <person name="Liotti R.G."/>
            <person name="Mendes T.A."/>
            <person name="Soares M.A."/>
        </authorList>
    </citation>
    <scope>NUCLEOTIDE SEQUENCE [LARGE SCALE GENOMIC DNA]</scope>
    <source>
        <strain evidence="10 11">342</strain>
    </source>
</reference>
<feature type="transmembrane region" description="Helical" evidence="9">
    <location>
        <begin position="254"/>
        <end position="273"/>
    </location>
</feature>
<feature type="transmembrane region" description="Helical" evidence="9">
    <location>
        <begin position="310"/>
        <end position="327"/>
    </location>
</feature>
<keyword evidence="5" id="KW-0997">Cell inner membrane</keyword>
<sequence length="341" mass="36094">MSKSTQVLTARTASQSGSLLSLLARYGFQLILLLFILFFALNSPVFLTVDNLANILQGNAILLIVALAMTLVVISGGIDLSVGVALDFGAAFALVALKTWGWPWQGAVLAALAGGALVGLVNAILILGFRVKPFLATLGTWFIGSSLERVLTDGGGPIAYRRMAAEYHEIAVGSLWGIAIPVVIAAVLMLICYLLLERTLFGKRIHAVGLNPVASLNAGVNVKRNLLWVLIASSVLCAIGGIILSANLRQFSPLAGQSYLLDAIAAVFIGTAFHAQGRPNVPGTLVGVLFLGLVANGLNLMGLDFILKDALNGLVLLVALVLSFWQGRLRQSQQWRKKEAA</sequence>
<keyword evidence="11" id="KW-1185">Reference proteome</keyword>
<dbReference type="Pfam" id="PF02653">
    <property type="entry name" value="BPD_transp_2"/>
    <property type="match status" value="1"/>
</dbReference>
<evidence type="ECO:0000256" key="6">
    <source>
        <dbReference type="ARBA" id="ARBA00022692"/>
    </source>
</evidence>
<proteinExistence type="inferred from homology"/>
<dbReference type="OrthoDB" id="5083725at2"/>
<keyword evidence="8 9" id="KW-0472">Membrane</keyword>
<evidence type="ECO:0000256" key="3">
    <source>
        <dbReference type="ARBA" id="ARBA00022448"/>
    </source>
</evidence>
<feature type="transmembrane region" description="Helical" evidence="9">
    <location>
        <begin position="226"/>
        <end position="248"/>
    </location>
</feature>
<accession>A0A2S9IEK5</accession>
<feature type="transmembrane region" description="Helical" evidence="9">
    <location>
        <begin position="171"/>
        <end position="196"/>
    </location>
</feature>
<dbReference type="InterPro" id="IPR001851">
    <property type="entry name" value="ABC_transp_permease"/>
</dbReference>
<evidence type="ECO:0000256" key="9">
    <source>
        <dbReference type="SAM" id="Phobius"/>
    </source>
</evidence>
<keyword evidence="6 9" id="KW-0812">Transmembrane</keyword>
<dbReference type="PANTHER" id="PTHR32196">
    <property type="entry name" value="ABC TRANSPORTER PERMEASE PROTEIN YPHD-RELATED-RELATED"/>
    <property type="match status" value="1"/>
</dbReference>